<keyword evidence="2" id="KW-1185">Reference proteome</keyword>
<protein>
    <submittedName>
        <fullName evidence="1">22272_t:CDS:1</fullName>
    </submittedName>
</protein>
<evidence type="ECO:0000313" key="2">
    <source>
        <dbReference type="Proteomes" id="UP000789920"/>
    </source>
</evidence>
<gene>
    <name evidence="1" type="ORF">RPERSI_LOCUS26544</name>
</gene>
<reference evidence="1" key="1">
    <citation type="submission" date="2021-06" db="EMBL/GenBank/DDBJ databases">
        <authorList>
            <person name="Kallberg Y."/>
            <person name="Tangrot J."/>
            <person name="Rosling A."/>
        </authorList>
    </citation>
    <scope>NUCLEOTIDE SEQUENCE</scope>
    <source>
        <strain evidence="1">MA461A</strain>
    </source>
</reference>
<proteinExistence type="predicted"/>
<dbReference type="Proteomes" id="UP000789920">
    <property type="component" value="Unassembled WGS sequence"/>
</dbReference>
<accession>A0ACA9S3L4</accession>
<organism evidence="1 2">
    <name type="scientific">Racocetra persica</name>
    <dbReference type="NCBI Taxonomy" id="160502"/>
    <lineage>
        <taxon>Eukaryota</taxon>
        <taxon>Fungi</taxon>
        <taxon>Fungi incertae sedis</taxon>
        <taxon>Mucoromycota</taxon>
        <taxon>Glomeromycotina</taxon>
        <taxon>Glomeromycetes</taxon>
        <taxon>Diversisporales</taxon>
        <taxon>Gigasporaceae</taxon>
        <taxon>Racocetra</taxon>
    </lineage>
</organism>
<evidence type="ECO:0000313" key="1">
    <source>
        <dbReference type="EMBL" id="CAG8825651.1"/>
    </source>
</evidence>
<comment type="caution">
    <text evidence="1">The sequence shown here is derived from an EMBL/GenBank/DDBJ whole genome shotgun (WGS) entry which is preliminary data.</text>
</comment>
<sequence>DFQNIKFRCAKGSPHYQKKLHKNLRVIEQNEKEVAIDDDEANSTFLSINNQNSNDSGDPIFIPSSPKEKK</sequence>
<feature type="non-terminal residue" evidence="1">
    <location>
        <position position="1"/>
    </location>
</feature>
<dbReference type="EMBL" id="CAJVQC010090851">
    <property type="protein sequence ID" value="CAG8825651.1"/>
    <property type="molecule type" value="Genomic_DNA"/>
</dbReference>
<feature type="non-terminal residue" evidence="1">
    <location>
        <position position="70"/>
    </location>
</feature>
<name>A0ACA9S3L4_9GLOM</name>